<evidence type="ECO:0000256" key="2">
    <source>
        <dbReference type="ARBA" id="ARBA00022723"/>
    </source>
</evidence>
<dbReference type="InterPro" id="IPR037590">
    <property type="entry name" value="WDR24"/>
</dbReference>
<feature type="region of interest" description="Disordered" evidence="7">
    <location>
        <begin position="21"/>
        <end position="103"/>
    </location>
</feature>
<dbReference type="EMBL" id="BABT02000129">
    <property type="protein sequence ID" value="GAA97622.1"/>
    <property type="molecule type" value="Genomic_DNA"/>
</dbReference>
<keyword evidence="1 6" id="KW-0853">WD repeat</keyword>
<dbReference type="InterPro" id="IPR001680">
    <property type="entry name" value="WD40_rpt"/>
</dbReference>
<dbReference type="OrthoDB" id="60955at2759"/>
<dbReference type="PANTHER" id="PTHR46200:SF1">
    <property type="entry name" value="GATOR COMPLEX PROTEIN WDR24"/>
    <property type="match status" value="1"/>
</dbReference>
<dbReference type="InterPro" id="IPR036322">
    <property type="entry name" value="WD40_repeat_dom_sf"/>
</dbReference>
<feature type="compositionally biased region" description="Basic and acidic residues" evidence="7">
    <location>
        <begin position="782"/>
        <end position="796"/>
    </location>
</feature>
<keyword evidence="5" id="KW-0862">Zinc</keyword>
<feature type="repeat" description="WD" evidence="6">
    <location>
        <begin position="469"/>
        <end position="510"/>
    </location>
</feature>
<keyword evidence="4" id="KW-0863">Zinc-finger</keyword>
<feature type="compositionally biased region" description="Polar residues" evidence="7">
    <location>
        <begin position="201"/>
        <end position="210"/>
    </location>
</feature>
<dbReference type="Proteomes" id="UP000009131">
    <property type="component" value="Unassembled WGS sequence"/>
</dbReference>
<reference evidence="8 9" key="1">
    <citation type="journal article" date="2011" name="J. Gen. Appl. Microbiol.">
        <title>Draft genome sequencing of the enigmatic basidiomycete Mixia osmundae.</title>
        <authorList>
            <person name="Nishida H."/>
            <person name="Nagatsuka Y."/>
            <person name="Sugiyama J."/>
        </authorList>
    </citation>
    <scope>NUCLEOTIDE SEQUENCE [LARGE SCALE GENOMIC DNA]</scope>
    <source>
        <strain evidence="9">CBS 9802 / IAM 14324 / JCM 22182 / KY 12970</strain>
    </source>
</reference>
<dbReference type="InterPro" id="IPR015943">
    <property type="entry name" value="WD40/YVTN_repeat-like_dom_sf"/>
</dbReference>
<keyword evidence="3" id="KW-0677">Repeat</keyword>
<gene>
    <name evidence="8" type="primary">Mo04300</name>
    <name evidence="8" type="ORF">E5Q_04300</name>
</gene>
<dbReference type="GO" id="GO:0016239">
    <property type="term" value="P:positive regulation of macroautophagy"/>
    <property type="evidence" value="ECO:0007669"/>
    <property type="project" value="TreeGrafter"/>
</dbReference>
<dbReference type="RefSeq" id="XP_014567775.1">
    <property type="nucleotide sequence ID" value="XM_014712289.1"/>
</dbReference>
<feature type="compositionally biased region" description="Low complexity" evidence="7">
    <location>
        <begin position="21"/>
        <end position="54"/>
    </location>
</feature>
<comment type="caution">
    <text evidence="8">The sequence shown here is derived from an EMBL/GenBank/DDBJ whole genome shotgun (WGS) entry which is preliminary data.</text>
</comment>
<evidence type="ECO:0000256" key="5">
    <source>
        <dbReference type="ARBA" id="ARBA00022833"/>
    </source>
</evidence>
<evidence type="ECO:0000313" key="8">
    <source>
        <dbReference type="EMBL" id="GAA97622.1"/>
    </source>
</evidence>
<dbReference type="GO" id="GO:0061700">
    <property type="term" value="C:GATOR2 complex"/>
    <property type="evidence" value="ECO:0007669"/>
    <property type="project" value="TreeGrafter"/>
</dbReference>
<dbReference type="PANTHER" id="PTHR46200">
    <property type="entry name" value="GATOR COMPLEX PROTEIN WDR24"/>
    <property type="match status" value="1"/>
</dbReference>
<accession>G7E462</accession>
<dbReference type="STRING" id="764103.G7E462"/>
<feature type="compositionally biased region" description="Polar residues" evidence="7">
    <location>
        <begin position="850"/>
        <end position="865"/>
    </location>
</feature>
<feature type="repeat" description="WD" evidence="6">
    <location>
        <begin position="378"/>
        <end position="414"/>
    </location>
</feature>
<feature type="compositionally biased region" description="Acidic residues" evidence="7">
    <location>
        <begin position="798"/>
        <end position="807"/>
    </location>
</feature>
<name>G7E462_MIXOS</name>
<dbReference type="eggNOG" id="KOG0269">
    <property type="taxonomic scope" value="Eukaryota"/>
</dbReference>
<sequence length="1209" mass="128981">MAQHPLRKALTISALHEAAAAQDQRSAAQDGQAAPSTATASTFSRLSSLLTLSNPPTPTTPNHPRPRQASQPPPAPAQEGQRDRVHSGKRTATTGFEPLAPPVEPSSLAILLNDEATLISPVRQHGQESAASASLLSAAARRQSTPRLDLPNPSRPSLSPLASPSLDASSSAVFSTSPSSESLLQKGRKSPGMAIPRTSDARSPQRSPSKLSRRRGSYSGDDLTPGANSPVAVESSPVISPYQRQLNHRQRLRESSASLRTSYQVSQGSRAAGGALASLIGIAQSPEVDSGLLAVVGRTVLKILHVSHSRSMPSEASNPKVTMSSDVQRGSKLGKGYIMTDIQWGFADTAHKLATPCSNGNVLIWDLSREGPKLDQTKVKHDRAVNRVAFGGQSGGWLLSAGQDGQIKLWDARTAGGAIGVLSTPSDPVRDVSFTPNALHTHFAIASCTESGMIYRWDLRAQLSPTDKVQGHVGGAICMTWKPPDSTSSLSGGWLATGGIDKSVKIWDLSRPSLSSGPLRTLYTARPTHSLTWRPESIYELAATPADGVSMSTEALAYGPELDISKTAWQPDIEVWDIRRPHLPKYQFSTGQGPSVGALFPSREAIWSAHRSSSFVQLDIQRDAQSPASYLTAPAVARGPFGDFALSLRSGAPAPDAFELDEFDHAGLQSVHKDSASASGQSTAFVKDLSMGFDVARFSSLATGLSLLGDSPAELAKANAKLAASLGLHNLSRLFLCVTVWLRMMAESVERDEAEPNAALEQLESESSSSRVRRSISRHGANRRDSRSRPRSHLADFQEAEENTSEAESDRHALASISAQSDLPESDSESEQRSFAPPGRMTARGKLRSPPSTASTPTNARQSLPSLAALGSAVRASSRPASKADIDGDSSDSASDEERFRFSGKGSAMRRLASSQLSQPRSGRPRTRHGFSSSATVQRLAESRHTHASSHDGSQLRLSIWRDKSTMPSLSPVDAAASNKEDLLALVDGMRQQLHAAALSFAEEGDVQLATTLISMLSPAISFETTFLRRISFSYLGLLRKLNLHLTAAAVIKSSRLDAVRETAQVSTMLHMACGRCQKALAQPPYGICRRCRQGSGLMHCSICELPMTGVITLCATCGHGSHATCIVAYLSDLSAAFLQSKRPEAVDASLNPVMAALLDSKEPMPLNYAEREEQADLLATCPSGCGHTPCLPRTAWTHLVSYLHGAVV</sequence>
<proteinExistence type="predicted"/>
<reference evidence="8 9" key="2">
    <citation type="journal article" date="2012" name="Open Biol.">
        <title>Characteristics of nucleosomes and linker DNA regions on the genome of the basidiomycete Mixia osmundae revealed by mono- and dinucleosome mapping.</title>
        <authorList>
            <person name="Nishida H."/>
            <person name="Kondo S."/>
            <person name="Matsumoto T."/>
            <person name="Suzuki Y."/>
            <person name="Yoshikawa H."/>
            <person name="Taylor T.D."/>
            <person name="Sugiyama J."/>
        </authorList>
    </citation>
    <scope>NUCLEOTIDE SEQUENCE [LARGE SCALE GENOMIC DNA]</scope>
    <source>
        <strain evidence="9">CBS 9802 / IAM 14324 / JCM 22182 / KY 12970</strain>
    </source>
</reference>
<dbReference type="SMART" id="SM00320">
    <property type="entry name" value="WD40"/>
    <property type="match status" value="3"/>
</dbReference>
<dbReference type="Gene3D" id="2.130.10.10">
    <property type="entry name" value="YVTN repeat-like/Quinoprotein amine dehydrogenase"/>
    <property type="match status" value="1"/>
</dbReference>
<dbReference type="PROSITE" id="PS50082">
    <property type="entry name" value="WD_REPEATS_2"/>
    <property type="match status" value="2"/>
</dbReference>
<dbReference type="InterPro" id="IPR019775">
    <property type="entry name" value="WD40_repeat_CS"/>
</dbReference>
<dbReference type="InParanoid" id="G7E462"/>
<evidence type="ECO:0000256" key="3">
    <source>
        <dbReference type="ARBA" id="ARBA00022737"/>
    </source>
</evidence>
<dbReference type="GO" id="GO:1904263">
    <property type="term" value="P:positive regulation of TORC1 signaling"/>
    <property type="evidence" value="ECO:0007669"/>
    <property type="project" value="TreeGrafter"/>
</dbReference>
<dbReference type="Pfam" id="PF00400">
    <property type="entry name" value="WD40"/>
    <property type="match status" value="2"/>
</dbReference>
<dbReference type="GO" id="GO:0008270">
    <property type="term" value="F:zinc ion binding"/>
    <property type="evidence" value="ECO:0007669"/>
    <property type="project" value="UniProtKB-KW"/>
</dbReference>
<evidence type="ECO:0000256" key="6">
    <source>
        <dbReference type="PROSITE-ProRule" id="PRU00221"/>
    </source>
</evidence>
<evidence type="ECO:0000256" key="4">
    <source>
        <dbReference type="ARBA" id="ARBA00022771"/>
    </source>
</evidence>
<protein>
    <submittedName>
        <fullName evidence="8">Uncharacterized protein</fullName>
    </submittedName>
</protein>
<evidence type="ECO:0000256" key="7">
    <source>
        <dbReference type="SAM" id="MobiDB-lite"/>
    </source>
</evidence>
<feature type="compositionally biased region" description="Low complexity" evidence="7">
    <location>
        <begin position="130"/>
        <end position="140"/>
    </location>
</feature>
<keyword evidence="9" id="KW-1185">Reference proteome</keyword>
<evidence type="ECO:0000313" key="9">
    <source>
        <dbReference type="Proteomes" id="UP000009131"/>
    </source>
</evidence>
<evidence type="ECO:0000256" key="1">
    <source>
        <dbReference type="ARBA" id="ARBA00022574"/>
    </source>
</evidence>
<feature type="region of interest" description="Disordered" evidence="7">
    <location>
        <begin position="751"/>
        <end position="955"/>
    </location>
</feature>
<feature type="compositionally biased region" description="Low complexity" evidence="7">
    <location>
        <begin position="150"/>
        <end position="182"/>
    </location>
</feature>
<keyword evidence="2" id="KW-0479">Metal-binding</keyword>
<dbReference type="GO" id="GO:0005774">
    <property type="term" value="C:vacuolar membrane"/>
    <property type="evidence" value="ECO:0007669"/>
    <property type="project" value="TreeGrafter"/>
</dbReference>
<dbReference type="GO" id="GO:0005829">
    <property type="term" value="C:cytosol"/>
    <property type="evidence" value="ECO:0007669"/>
    <property type="project" value="TreeGrafter"/>
</dbReference>
<dbReference type="PROSITE" id="PS00678">
    <property type="entry name" value="WD_REPEATS_1"/>
    <property type="match status" value="2"/>
</dbReference>
<dbReference type="OMA" id="RRVLWRP"/>
<organism evidence="8 9">
    <name type="scientific">Mixia osmundae (strain CBS 9802 / IAM 14324 / JCM 22182 / KY 12970)</name>
    <dbReference type="NCBI Taxonomy" id="764103"/>
    <lineage>
        <taxon>Eukaryota</taxon>
        <taxon>Fungi</taxon>
        <taxon>Dikarya</taxon>
        <taxon>Basidiomycota</taxon>
        <taxon>Pucciniomycotina</taxon>
        <taxon>Mixiomycetes</taxon>
        <taxon>Mixiales</taxon>
        <taxon>Mixiaceae</taxon>
        <taxon>Mixia</taxon>
    </lineage>
</organism>
<feature type="region of interest" description="Disordered" evidence="7">
    <location>
        <begin position="130"/>
        <end position="238"/>
    </location>
</feature>
<dbReference type="SUPFAM" id="SSF50978">
    <property type="entry name" value="WD40 repeat-like"/>
    <property type="match status" value="1"/>
</dbReference>
<dbReference type="PROSITE" id="PS50294">
    <property type="entry name" value="WD_REPEATS_REGION"/>
    <property type="match status" value="1"/>
</dbReference>
<dbReference type="FunCoup" id="G7E462">
    <property type="interactions" value="267"/>
</dbReference>
<dbReference type="HOGENOM" id="CLU_269919_0_0_1"/>
<dbReference type="AlphaFoldDB" id="G7E462"/>
<feature type="compositionally biased region" description="Basic residues" evidence="7">
    <location>
        <begin position="771"/>
        <end position="781"/>
    </location>
</feature>